<evidence type="ECO:0000256" key="5">
    <source>
        <dbReference type="ARBA" id="ARBA00023319"/>
    </source>
</evidence>
<evidence type="ECO:0000256" key="2">
    <source>
        <dbReference type="ARBA" id="ARBA00023136"/>
    </source>
</evidence>
<feature type="compositionally biased region" description="Acidic residues" evidence="6">
    <location>
        <begin position="522"/>
        <end position="535"/>
    </location>
</feature>
<feature type="chain" id="PRO_5018632250" evidence="8">
    <location>
        <begin position="23"/>
        <end position="535"/>
    </location>
</feature>
<dbReference type="SMART" id="SM00409">
    <property type="entry name" value="IG"/>
    <property type="match status" value="3"/>
</dbReference>
<protein>
    <submittedName>
        <fullName evidence="10">V-set and immunoglobulin domain containing 10</fullName>
    </submittedName>
</protein>
<evidence type="ECO:0000313" key="10">
    <source>
        <dbReference type="Ensembl" id="ENSCVAP00000029937.1"/>
    </source>
</evidence>
<dbReference type="Proteomes" id="UP000265020">
    <property type="component" value="Unassembled WGS sequence"/>
</dbReference>
<evidence type="ECO:0000256" key="1">
    <source>
        <dbReference type="ARBA" id="ARBA00004479"/>
    </source>
</evidence>
<comment type="subcellular location">
    <subcellularLocation>
        <location evidence="1">Membrane</location>
        <topology evidence="1">Single-pass type I membrane protein</topology>
    </subcellularLocation>
</comment>
<feature type="region of interest" description="Disordered" evidence="6">
    <location>
        <begin position="491"/>
        <end position="535"/>
    </location>
</feature>
<reference evidence="10" key="2">
    <citation type="submission" date="2025-09" db="UniProtKB">
        <authorList>
            <consortium name="Ensembl"/>
        </authorList>
    </citation>
    <scope>IDENTIFICATION</scope>
</reference>
<dbReference type="InterPro" id="IPR036179">
    <property type="entry name" value="Ig-like_dom_sf"/>
</dbReference>
<dbReference type="Pfam" id="PF13927">
    <property type="entry name" value="Ig_3"/>
    <property type="match status" value="1"/>
</dbReference>
<feature type="compositionally biased region" description="Basic and acidic residues" evidence="6">
    <location>
        <begin position="510"/>
        <end position="521"/>
    </location>
</feature>
<dbReference type="InterPro" id="IPR051275">
    <property type="entry name" value="Cell_adhesion_signaling"/>
</dbReference>
<dbReference type="STRING" id="28743.ENSCVAP00000029937"/>
<keyword evidence="4" id="KW-0325">Glycoprotein</keyword>
<keyword evidence="8" id="KW-0732">Signal</keyword>
<evidence type="ECO:0000256" key="8">
    <source>
        <dbReference type="SAM" id="SignalP"/>
    </source>
</evidence>
<feature type="domain" description="Ig-like" evidence="9">
    <location>
        <begin position="131"/>
        <end position="213"/>
    </location>
</feature>
<proteinExistence type="predicted"/>
<dbReference type="OMA" id="QCWAEMS"/>
<feature type="domain" description="Ig-like" evidence="9">
    <location>
        <begin position="228"/>
        <end position="303"/>
    </location>
</feature>
<feature type="transmembrane region" description="Helical" evidence="7">
    <location>
        <begin position="406"/>
        <end position="428"/>
    </location>
</feature>
<dbReference type="GO" id="GO:0005911">
    <property type="term" value="C:cell-cell junction"/>
    <property type="evidence" value="ECO:0007669"/>
    <property type="project" value="TreeGrafter"/>
</dbReference>
<dbReference type="SMART" id="SM00408">
    <property type="entry name" value="IGc2"/>
    <property type="match status" value="4"/>
</dbReference>
<keyword evidence="5" id="KW-0393">Immunoglobulin domain</keyword>
<dbReference type="PROSITE" id="PS50835">
    <property type="entry name" value="IG_LIKE"/>
    <property type="match status" value="4"/>
</dbReference>
<evidence type="ECO:0000259" key="9">
    <source>
        <dbReference type="PROSITE" id="PS50835"/>
    </source>
</evidence>
<dbReference type="InterPro" id="IPR003598">
    <property type="entry name" value="Ig_sub2"/>
</dbReference>
<feature type="signal peptide" evidence="8">
    <location>
        <begin position="1"/>
        <end position="22"/>
    </location>
</feature>
<keyword evidence="11" id="KW-1185">Reference proteome</keyword>
<accession>A0A3Q2ECI5</accession>
<dbReference type="Ensembl" id="ENSCVAT00000023365.1">
    <property type="protein sequence ID" value="ENSCVAP00000029937.1"/>
    <property type="gene ID" value="ENSCVAG00000018088.1"/>
</dbReference>
<keyword evidence="7" id="KW-0812">Transmembrane</keyword>
<dbReference type="GeneID" id="107087338"/>
<dbReference type="GO" id="GO:0098609">
    <property type="term" value="P:cell-cell adhesion"/>
    <property type="evidence" value="ECO:0007669"/>
    <property type="project" value="TreeGrafter"/>
</dbReference>
<dbReference type="AlphaFoldDB" id="A0A3Q2ECI5"/>
<evidence type="ECO:0000256" key="4">
    <source>
        <dbReference type="ARBA" id="ARBA00023180"/>
    </source>
</evidence>
<dbReference type="KEGG" id="cvg:107087338"/>
<dbReference type="PANTHER" id="PTHR11640:SF157">
    <property type="entry name" value="V-SET AND IMMUNOGLOBULIN DOMAIN-CONTAINING PROTEIN 10"/>
    <property type="match status" value="1"/>
</dbReference>
<keyword evidence="3" id="KW-1015">Disulfide bond</keyword>
<dbReference type="GO" id="GO:0050839">
    <property type="term" value="F:cell adhesion molecule binding"/>
    <property type="evidence" value="ECO:0007669"/>
    <property type="project" value="TreeGrafter"/>
</dbReference>
<reference evidence="10" key="1">
    <citation type="submission" date="2025-08" db="UniProtKB">
        <authorList>
            <consortium name="Ensembl"/>
        </authorList>
    </citation>
    <scope>IDENTIFICATION</scope>
</reference>
<dbReference type="GO" id="GO:0005886">
    <property type="term" value="C:plasma membrane"/>
    <property type="evidence" value="ECO:0007669"/>
    <property type="project" value="TreeGrafter"/>
</dbReference>
<dbReference type="SUPFAM" id="SSF48726">
    <property type="entry name" value="Immunoglobulin"/>
    <property type="match status" value="4"/>
</dbReference>
<dbReference type="InterPro" id="IPR007110">
    <property type="entry name" value="Ig-like_dom"/>
</dbReference>
<evidence type="ECO:0000256" key="3">
    <source>
        <dbReference type="ARBA" id="ARBA00023157"/>
    </source>
</evidence>
<evidence type="ECO:0000256" key="6">
    <source>
        <dbReference type="SAM" id="MobiDB-lite"/>
    </source>
</evidence>
<dbReference type="CTD" id="54621"/>
<dbReference type="OrthoDB" id="9043395at2759"/>
<feature type="domain" description="Ig-like" evidence="9">
    <location>
        <begin position="8"/>
        <end position="111"/>
    </location>
</feature>
<keyword evidence="2 7" id="KW-0472">Membrane</keyword>
<feature type="domain" description="Ig-like" evidence="9">
    <location>
        <begin position="311"/>
        <end position="399"/>
    </location>
</feature>
<dbReference type="GeneTree" id="ENSGT00940000159876"/>
<dbReference type="GO" id="GO:0007416">
    <property type="term" value="P:synapse assembly"/>
    <property type="evidence" value="ECO:0007669"/>
    <property type="project" value="TreeGrafter"/>
</dbReference>
<sequence>MNTIAPLPLILLILSAEAAVSGNDTETVLSATPGDSVILDCAGQRAARVWTSWIKDGHIIASKGGPFTDTDPADHRYTLEPNGSLSISPVITEDSGSFLCSSGLSDNSTVNERVQLQVILGPNNVSATIFPAVKLLNGTLVTQRGSSIYFKCLSLSYPSQQLNLTFSGASANNISLASTVLPVLEHSIQNIEPESQGVYTCTALNTFSKRRVDNRTELLIYYVPSTHPDCMVVQTQDTSSVQLNCSWFGAYPTPKLRWEEDGDFQVTESLVVTLNSSKLSDGQKMTCTAQHELLTKEKERSCSIILKTPYPEGQPLVTVLQGTNVTLTCTENVSVPPANTTWRKGQAQDLIVPGSKYILSSEGPELKLTIVNMSEDDERYYFCRSENALGVKELEVYITVKTSSSAYTGAVIGVFIAALIVGSAVAVAKALYSRRHTICLGGGFMQAEDRGDVLDLVDSDDEQIIHDTVPQLPPLANGRHTTLVQIHRIPSSDDHEEIETVEAKPQLPAQKEEPTEELKEEKEEEKEGAEDLVLF</sequence>
<dbReference type="PANTHER" id="PTHR11640">
    <property type="entry name" value="NEPHRIN"/>
    <property type="match status" value="1"/>
</dbReference>
<evidence type="ECO:0000313" key="11">
    <source>
        <dbReference type="Proteomes" id="UP000265020"/>
    </source>
</evidence>
<name>A0A3Q2ECI5_CYPVA</name>
<dbReference type="Gene3D" id="2.60.40.10">
    <property type="entry name" value="Immunoglobulins"/>
    <property type="match status" value="4"/>
</dbReference>
<dbReference type="InterPro" id="IPR013783">
    <property type="entry name" value="Ig-like_fold"/>
</dbReference>
<evidence type="ECO:0000256" key="7">
    <source>
        <dbReference type="SAM" id="Phobius"/>
    </source>
</evidence>
<dbReference type="CDD" id="cd00096">
    <property type="entry name" value="Ig"/>
    <property type="match status" value="1"/>
</dbReference>
<dbReference type="InterPro" id="IPR003599">
    <property type="entry name" value="Ig_sub"/>
</dbReference>
<dbReference type="RefSeq" id="XP_015234353.1">
    <property type="nucleotide sequence ID" value="XM_015378867.1"/>
</dbReference>
<organism evidence="10 11">
    <name type="scientific">Cyprinodon variegatus</name>
    <name type="common">Sheepshead minnow</name>
    <dbReference type="NCBI Taxonomy" id="28743"/>
    <lineage>
        <taxon>Eukaryota</taxon>
        <taxon>Metazoa</taxon>
        <taxon>Chordata</taxon>
        <taxon>Craniata</taxon>
        <taxon>Vertebrata</taxon>
        <taxon>Euteleostomi</taxon>
        <taxon>Actinopterygii</taxon>
        <taxon>Neopterygii</taxon>
        <taxon>Teleostei</taxon>
        <taxon>Neoteleostei</taxon>
        <taxon>Acanthomorphata</taxon>
        <taxon>Ovalentaria</taxon>
        <taxon>Atherinomorphae</taxon>
        <taxon>Cyprinodontiformes</taxon>
        <taxon>Cyprinodontidae</taxon>
        <taxon>Cyprinodon</taxon>
    </lineage>
</organism>
<keyword evidence="7" id="KW-1133">Transmembrane helix</keyword>